<feature type="compositionally biased region" description="Low complexity" evidence="1">
    <location>
        <begin position="69"/>
        <end position="186"/>
    </location>
</feature>
<evidence type="ECO:0000313" key="4">
    <source>
        <dbReference type="Proteomes" id="UP000322245"/>
    </source>
</evidence>
<dbReference type="EMBL" id="NIDF01000024">
    <property type="protein sequence ID" value="TYJ56432.1"/>
    <property type="molecule type" value="Genomic_DNA"/>
</dbReference>
<gene>
    <name evidence="3" type="ORF">B9479_002835</name>
</gene>
<dbReference type="Proteomes" id="UP000322245">
    <property type="component" value="Unassembled WGS sequence"/>
</dbReference>
<keyword evidence="2" id="KW-0812">Transmembrane</keyword>
<feature type="compositionally biased region" description="Polar residues" evidence="1">
    <location>
        <begin position="411"/>
        <end position="426"/>
    </location>
</feature>
<feature type="transmembrane region" description="Helical" evidence="2">
    <location>
        <begin position="217"/>
        <end position="241"/>
    </location>
</feature>
<feature type="region of interest" description="Disordered" evidence="1">
    <location>
        <begin position="316"/>
        <end position="437"/>
    </location>
</feature>
<feature type="compositionally biased region" description="Low complexity" evidence="1">
    <location>
        <begin position="21"/>
        <end position="54"/>
    </location>
</feature>
<reference evidence="3 4" key="1">
    <citation type="submission" date="2017-05" db="EMBL/GenBank/DDBJ databases">
        <title>The Genome Sequence of Tsuchiyaea wingfieldii DSM 27421.</title>
        <authorList>
            <person name="Cuomo C."/>
            <person name="Passer A."/>
            <person name="Billmyre B."/>
            <person name="Heitman J."/>
        </authorList>
    </citation>
    <scope>NUCLEOTIDE SEQUENCE [LARGE SCALE GENOMIC DNA]</scope>
    <source>
        <strain evidence="3 4">DSM 27421</strain>
    </source>
</reference>
<evidence type="ECO:0000256" key="1">
    <source>
        <dbReference type="SAM" id="MobiDB-lite"/>
    </source>
</evidence>
<feature type="compositionally biased region" description="Basic and acidic residues" evidence="1">
    <location>
        <begin position="1"/>
        <end position="11"/>
    </location>
</feature>
<sequence>MPVIEIDKKGIIGDLLGGGDDSSTAAQAQSTQAAKTTASSSTKKDATASTTAKAGITDPASSGSDKAISTSADSKNGKSSSNSSSKSSSNSSSTSSATSATSTAASSNAEDVASSATSKVSDSPSSTTSASGSETSAESTSSSGTATSDSSTQSASDPVSSNSAKSSTTASATELGDNVSASGSSTSASSTASVAAVAANASANTGSSTIFNPDNKLFPLAMVLVSLAGLFVIVTTVVLLIRVFGWNKRRRTERSAIPSYIGSDPSFEPVEPKRFETITNNIASTNPGQHDNYNYVNYPTNASTVNEPPARPVRDQYIAASGPTPNPYDGYYDEKSQHMGSPVPSFNTQRGYDQPPPTGVYDYGAQYQQPSVPQRSNTKSSAYSSSSGGSVGAQMMGQNPSQAGYAKRYSGSGQSFKSVTSSRTGRSNGGRLEKGRY</sequence>
<feature type="compositionally biased region" description="Polar residues" evidence="1">
    <location>
        <begin position="366"/>
        <end position="379"/>
    </location>
</feature>
<feature type="region of interest" description="Disordered" evidence="1">
    <location>
        <begin position="1"/>
        <end position="186"/>
    </location>
</feature>
<dbReference type="AlphaFoldDB" id="A0A5D3AZY7"/>
<evidence type="ECO:0000256" key="2">
    <source>
        <dbReference type="SAM" id="Phobius"/>
    </source>
</evidence>
<name>A0A5D3AZY7_9TREE</name>
<keyword evidence="4" id="KW-1185">Reference proteome</keyword>
<keyword evidence="2" id="KW-1133">Transmembrane helix</keyword>
<comment type="caution">
    <text evidence="3">The sequence shown here is derived from an EMBL/GenBank/DDBJ whole genome shotgun (WGS) entry which is preliminary data.</text>
</comment>
<proteinExistence type="predicted"/>
<accession>A0A5D3AZY7</accession>
<keyword evidence="2" id="KW-0472">Membrane</keyword>
<feature type="compositionally biased region" description="Polar residues" evidence="1">
    <location>
        <begin position="59"/>
        <end position="68"/>
    </location>
</feature>
<organism evidence="3 4">
    <name type="scientific">Cryptococcus floricola</name>
    <dbReference type="NCBI Taxonomy" id="2591691"/>
    <lineage>
        <taxon>Eukaryota</taxon>
        <taxon>Fungi</taxon>
        <taxon>Dikarya</taxon>
        <taxon>Basidiomycota</taxon>
        <taxon>Agaricomycotina</taxon>
        <taxon>Tremellomycetes</taxon>
        <taxon>Tremellales</taxon>
        <taxon>Cryptococcaceae</taxon>
        <taxon>Cryptococcus</taxon>
    </lineage>
</organism>
<evidence type="ECO:0000313" key="3">
    <source>
        <dbReference type="EMBL" id="TYJ56432.1"/>
    </source>
</evidence>
<protein>
    <submittedName>
        <fullName evidence="3">Uncharacterized protein</fullName>
    </submittedName>
</protein>